<name>A0A0A2UY89_9BACI</name>
<dbReference type="PANTHER" id="PTHR35091:SF2">
    <property type="entry name" value="FLAGELLAR PROTEIN FLIL"/>
    <property type="match status" value="1"/>
</dbReference>
<evidence type="ECO:0000256" key="5">
    <source>
        <dbReference type="ARBA" id="ARBA00022500"/>
    </source>
</evidence>
<evidence type="ECO:0000256" key="6">
    <source>
        <dbReference type="ARBA" id="ARBA00022692"/>
    </source>
</evidence>
<proteinExistence type="inferred from homology"/>
<keyword evidence="11" id="KW-0282">Flagellum</keyword>
<dbReference type="GO" id="GO:0005886">
    <property type="term" value="C:plasma membrane"/>
    <property type="evidence" value="ECO:0007669"/>
    <property type="project" value="UniProtKB-SubCell"/>
</dbReference>
<evidence type="ECO:0000256" key="7">
    <source>
        <dbReference type="ARBA" id="ARBA00022779"/>
    </source>
</evidence>
<keyword evidence="8" id="KW-1133">Transmembrane helix</keyword>
<dbReference type="NCBIfam" id="NF005826">
    <property type="entry name" value="PRK07718.1"/>
    <property type="match status" value="1"/>
</dbReference>
<keyword evidence="11" id="KW-0969">Cilium</keyword>
<dbReference type="AlphaFoldDB" id="A0A0A2UY89"/>
<dbReference type="GO" id="GO:0006935">
    <property type="term" value="P:chemotaxis"/>
    <property type="evidence" value="ECO:0007669"/>
    <property type="project" value="UniProtKB-KW"/>
</dbReference>
<dbReference type="Pfam" id="PF03748">
    <property type="entry name" value="FliL"/>
    <property type="match status" value="1"/>
</dbReference>
<evidence type="ECO:0000256" key="9">
    <source>
        <dbReference type="ARBA" id="ARBA00023136"/>
    </source>
</evidence>
<evidence type="ECO:0000313" key="12">
    <source>
        <dbReference type="Proteomes" id="UP000030153"/>
    </source>
</evidence>
<keyword evidence="6" id="KW-0812">Transmembrane</keyword>
<organism evidence="11 12">
    <name type="scientific">Pontibacillus chungwhensis BH030062</name>
    <dbReference type="NCBI Taxonomy" id="1385513"/>
    <lineage>
        <taxon>Bacteria</taxon>
        <taxon>Bacillati</taxon>
        <taxon>Bacillota</taxon>
        <taxon>Bacilli</taxon>
        <taxon>Bacillales</taxon>
        <taxon>Bacillaceae</taxon>
        <taxon>Pontibacillus</taxon>
    </lineage>
</organism>
<evidence type="ECO:0000256" key="2">
    <source>
        <dbReference type="ARBA" id="ARBA00004162"/>
    </source>
</evidence>
<dbReference type="eggNOG" id="COG1580">
    <property type="taxonomic scope" value="Bacteria"/>
</dbReference>
<dbReference type="EMBL" id="AVBG01000001">
    <property type="protein sequence ID" value="KGP92864.1"/>
    <property type="molecule type" value="Genomic_DNA"/>
</dbReference>
<evidence type="ECO:0000256" key="3">
    <source>
        <dbReference type="ARBA" id="ARBA00008281"/>
    </source>
</evidence>
<reference evidence="11 12" key="1">
    <citation type="submission" date="2013-08" db="EMBL/GenBank/DDBJ databases">
        <title>Genome of Pontibacillus chungwhensis.</title>
        <authorList>
            <person name="Wang Q."/>
            <person name="Wang G."/>
        </authorList>
    </citation>
    <scope>NUCLEOTIDE SEQUENCE [LARGE SCALE GENOMIC DNA]</scope>
    <source>
        <strain evidence="11 12">BH030062</strain>
    </source>
</reference>
<dbReference type="GO" id="GO:0071978">
    <property type="term" value="P:bacterial-type flagellum-dependent swarming motility"/>
    <property type="evidence" value="ECO:0007669"/>
    <property type="project" value="TreeGrafter"/>
</dbReference>
<keyword evidence="9 10" id="KW-0472">Membrane</keyword>
<dbReference type="PANTHER" id="PTHR35091">
    <property type="entry name" value="FLAGELLAR PROTEIN FLIL"/>
    <property type="match status" value="1"/>
</dbReference>
<dbReference type="RefSeq" id="WP_232299471.1">
    <property type="nucleotide sequence ID" value="NZ_AVBG01000001.1"/>
</dbReference>
<evidence type="ECO:0000256" key="1">
    <source>
        <dbReference type="ARBA" id="ARBA00002254"/>
    </source>
</evidence>
<comment type="caution">
    <text evidence="11">The sequence shown here is derived from an EMBL/GenBank/DDBJ whole genome shotgun (WGS) entry which is preliminary data.</text>
</comment>
<comment type="similarity">
    <text evidence="3 10">Belongs to the FliL family.</text>
</comment>
<dbReference type="GO" id="GO:0009425">
    <property type="term" value="C:bacterial-type flagellum basal body"/>
    <property type="evidence" value="ECO:0007669"/>
    <property type="project" value="InterPro"/>
</dbReference>
<keyword evidence="5 10" id="KW-0145">Chemotaxis</keyword>
<evidence type="ECO:0000256" key="10">
    <source>
        <dbReference type="RuleBase" id="RU364125"/>
    </source>
</evidence>
<evidence type="ECO:0000256" key="8">
    <source>
        <dbReference type="ARBA" id="ARBA00022989"/>
    </source>
</evidence>
<evidence type="ECO:0000256" key="4">
    <source>
        <dbReference type="ARBA" id="ARBA00022475"/>
    </source>
</evidence>
<keyword evidence="4 10" id="KW-1003">Cell membrane</keyword>
<keyword evidence="7 10" id="KW-0283">Flagellar rotation</keyword>
<comment type="function">
    <text evidence="1 10">Controls the rotational direction of flagella during chemotaxis.</text>
</comment>
<dbReference type="InterPro" id="IPR005503">
    <property type="entry name" value="FliL"/>
</dbReference>
<dbReference type="Proteomes" id="UP000030153">
    <property type="component" value="Unassembled WGS sequence"/>
</dbReference>
<accession>A0A0A2UY89</accession>
<protein>
    <recommendedName>
        <fullName evidence="10">Flagellar protein FliL</fullName>
    </recommendedName>
</protein>
<keyword evidence="11" id="KW-0966">Cell projection</keyword>
<comment type="subcellular location">
    <subcellularLocation>
        <location evidence="2">Cell membrane</location>
        <topology evidence="2">Single-pass membrane protein</topology>
    </subcellularLocation>
</comment>
<sequence>MNPKILKAMVISLVVITVGGVVALILVLNSSTQASDEPTIDELREYSIETDELTTDLQNDRFVRIQFRIVTDSKDAKEELEKRDFQLKNILIKQLSPMNEEEFKSGVESLEGTLKTRLNELMTEGVVTEVYTIKKVLQ</sequence>
<dbReference type="STRING" id="1385513.N780_10975"/>
<evidence type="ECO:0000313" key="11">
    <source>
        <dbReference type="EMBL" id="KGP92864.1"/>
    </source>
</evidence>
<gene>
    <name evidence="11" type="primary">fliL</name>
    <name evidence="11" type="ORF">N780_10975</name>
</gene>
<keyword evidence="12" id="KW-1185">Reference proteome</keyword>